<dbReference type="GO" id="GO:0045271">
    <property type="term" value="C:respiratory chain complex I"/>
    <property type="evidence" value="ECO:0007669"/>
    <property type="project" value="TreeGrafter"/>
</dbReference>
<feature type="binding site" evidence="6">
    <location>
        <position position="73"/>
    </location>
    <ligand>
        <name>[4Fe-4S] cluster</name>
        <dbReference type="ChEBI" id="CHEBI:49883"/>
    </ligand>
</feature>
<accession>A0A937W2C4</accession>
<feature type="domain" description="NADH:ubiquinone oxidoreductase-like 20kDa subunit" evidence="9">
    <location>
        <begin position="72"/>
        <end position="183"/>
    </location>
</feature>
<keyword evidence="6" id="KW-0830">Ubiquinone</keyword>
<dbReference type="PANTHER" id="PTHR11995">
    <property type="entry name" value="NADH DEHYDROGENASE"/>
    <property type="match status" value="1"/>
</dbReference>
<comment type="caution">
    <text evidence="10">The sequence shown here is derived from an EMBL/GenBank/DDBJ whole genome shotgun (WGS) entry which is preliminary data.</text>
</comment>
<dbReference type="HAMAP" id="MF_01356">
    <property type="entry name" value="NDH1_NuoB"/>
    <property type="match status" value="1"/>
</dbReference>
<dbReference type="GO" id="GO:0050136">
    <property type="term" value="F:NADH dehydrogenase (quinone) (non-electrogenic) activity"/>
    <property type="evidence" value="ECO:0007669"/>
    <property type="project" value="UniProtKB-UniRule"/>
</dbReference>
<keyword evidence="6 7" id="KW-0408">Iron</keyword>
<evidence type="ECO:0000256" key="5">
    <source>
        <dbReference type="ARBA" id="ARBA00023027"/>
    </source>
</evidence>
<dbReference type="PANTHER" id="PTHR11995:SF14">
    <property type="entry name" value="NADH DEHYDROGENASE [UBIQUINONE] IRON-SULFUR PROTEIN 7, MITOCHONDRIAL"/>
    <property type="match status" value="1"/>
</dbReference>
<feature type="binding site" evidence="6">
    <location>
        <position position="72"/>
    </location>
    <ligand>
        <name>[4Fe-4S] cluster</name>
        <dbReference type="ChEBI" id="CHEBI:49883"/>
    </ligand>
</feature>
<dbReference type="SUPFAM" id="SSF56770">
    <property type="entry name" value="HydA/Nqo6-like"/>
    <property type="match status" value="1"/>
</dbReference>
<dbReference type="EMBL" id="VGLS01000265">
    <property type="protein sequence ID" value="MBM3224139.1"/>
    <property type="molecule type" value="Genomic_DNA"/>
</dbReference>
<evidence type="ECO:0000313" key="11">
    <source>
        <dbReference type="Proteomes" id="UP000712673"/>
    </source>
</evidence>
<reference evidence="10" key="1">
    <citation type="submission" date="2019-03" db="EMBL/GenBank/DDBJ databases">
        <title>Lake Tanganyika Metagenome-Assembled Genomes (MAGs).</title>
        <authorList>
            <person name="Tran P."/>
        </authorList>
    </citation>
    <scope>NUCLEOTIDE SEQUENCE</scope>
    <source>
        <strain evidence="10">K_DeepCast_65m_m2_066</strain>
    </source>
</reference>
<evidence type="ECO:0000256" key="7">
    <source>
        <dbReference type="RuleBase" id="RU004464"/>
    </source>
</evidence>
<comment type="function">
    <text evidence="6">NDH-1 shuttles electrons from NADH, via FMN and iron-sulfur (Fe-S) centers, to quinones in the respiratory chain. The immediate electron acceptor for the enzyme in this species is believed to be ubiquinone. Couples the redox reaction to proton translocation (for every two electrons transferred, four hydrogen ions are translocated across the cytoplasmic membrane), and thus conserves the redox energy in a proton gradient.</text>
</comment>
<keyword evidence="2 6" id="KW-0813">Transport</keyword>
<dbReference type="GO" id="GO:0008137">
    <property type="term" value="F:NADH dehydrogenase (ubiquinone) activity"/>
    <property type="evidence" value="ECO:0007669"/>
    <property type="project" value="InterPro"/>
</dbReference>
<dbReference type="AlphaFoldDB" id="A0A937W2C4"/>
<comment type="cofactor">
    <cofactor evidence="6">
        <name>[4Fe-4S] cluster</name>
        <dbReference type="ChEBI" id="CHEBI:49883"/>
    </cofactor>
    <text evidence="6">Binds 1 [4Fe-4S] cluster.</text>
</comment>
<keyword evidence="6 7" id="KW-0004">4Fe-4S</keyword>
<feature type="region of interest" description="Disordered" evidence="8">
    <location>
        <begin position="430"/>
        <end position="449"/>
    </location>
</feature>
<evidence type="ECO:0000256" key="3">
    <source>
        <dbReference type="ARBA" id="ARBA00022719"/>
    </source>
</evidence>
<comment type="subunit">
    <text evidence="6">NDH-1 is composed of 14 different subunits. Subunits NuoB, C, D, E, F, and G constitute the peripheral sector of the complex.</text>
</comment>
<dbReference type="Gene3D" id="3.40.50.12280">
    <property type="match status" value="1"/>
</dbReference>
<protein>
    <recommendedName>
        <fullName evidence="6">NADH-quinone oxidoreductase subunit B</fullName>
        <ecNumber evidence="6">7.1.1.-</ecNumber>
    </recommendedName>
    <alternativeName>
        <fullName evidence="6">NADH dehydrogenase I subunit B</fullName>
    </alternativeName>
    <alternativeName>
        <fullName evidence="6">NDH-1 subunit B</fullName>
    </alternativeName>
</protein>
<evidence type="ECO:0000256" key="1">
    <source>
        <dbReference type="ARBA" id="ARBA00009173"/>
    </source>
</evidence>
<sequence length="449" mass="47733">MAETFTLPGLQQNGPIPGTKIDNQIFLTRADELTKWARNYRVARLMNTLGVTKLFSWARLSSLWPMTFGLACCAIEMMATGAARYDLDRFGAGAFRATPRQADVMIVAGTVTIKMASRIERLYAQMPEPKFVISMGCCATSGGPYWDHGYHVLKGVDKIVPVDVYIPGCPPRPEALLEAFLKLQDKIRTGAFYQIPKEPEKLVRPAPQLAAKAAAAAAKAAPRQAAPRRAAQPAAAQPVVAEAAPAEIEVPAELLAKPFKDLTKEERILVSRARSRAMRAKAGVPVASKTQGSAAAPAAEAAAPAEAPAATPRRAAAAASAEVVVDPMAEVPPELLAKPFRDLTKEERIIVSRARSRAMRLKAGLPVAGTASPAAAPEADEEPEEAPVAAVAATVSSNGESADPMAEVPPELLAKPFKDLTKEERIIVSRARSRAMRAKSGKPVGSQDA</sequence>
<keyword evidence="6" id="KW-0472">Membrane</keyword>
<keyword evidence="4 6" id="KW-1278">Translocase</keyword>
<keyword evidence="3 6" id="KW-0874">Quinone</keyword>
<dbReference type="GO" id="GO:0015990">
    <property type="term" value="P:electron transport coupled proton transport"/>
    <property type="evidence" value="ECO:0007669"/>
    <property type="project" value="TreeGrafter"/>
</dbReference>
<dbReference type="NCBIfam" id="TIGR01957">
    <property type="entry name" value="nuoB_fam"/>
    <property type="match status" value="1"/>
</dbReference>
<comment type="subcellular location">
    <subcellularLocation>
        <location evidence="6">Cell membrane</location>
        <topology evidence="6">Peripheral membrane protein</topology>
        <orientation evidence="6">Cytoplasmic side</orientation>
    </subcellularLocation>
</comment>
<dbReference type="GO" id="GO:0005886">
    <property type="term" value="C:plasma membrane"/>
    <property type="evidence" value="ECO:0007669"/>
    <property type="project" value="UniProtKB-SubCell"/>
</dbReference>
<proteinExistence type="inferred from homology"/>
<dbReference type="PROSITE" id="PS01150">
    <property type="entry name" value="COMPLEX1_20K"/>
    <property type="match status" value="1"/>
</dbReference>
<evidence type="ECO:0000256" key="8">
    <source>
        <dbReference type="SAM" id="MobiDB-lite"/>
    </source>
</evidence>
<dbReference type="FunFam" id="3.40.50.12280:FF:000002">
    <property type="entry name" value="NADH-quinone oxidoreductase subunit B"/>
    <property type="match status" value="1"/>
</dbReference>
<name>A0A937W2C4_UNCTE</name>
<feature type="region of interest" description="Disordered" evidence="8">
    <location>
        <begin position="368"/>
        <end position="388"/>
    </location>
</feature>
<keyword evidence="6" id="KW-1003">Cell membrane</keyword>
<dbReference type="InterPro" id="IPR006138">
    <property type="entry name" value="NADH_UQ_OxRdtase_20Kd_su"/>
</dbReference>
<dbReference type="EC" id="7.1.1.-" evidence="6"/>
<feature type="compositionally biased region" description="Low complexity" evidence="8">
    <location>
        <begin position="368"/>
        <end position="377"/>
    </location>
</feature>
<organism evidence="10 11">
    <name type="scientific">Tectimicrobiota bacterium</name>
    <dbReference type="NCBI Taxonomy" id="2528274"/>
    <lineage>
        <taxon>Bacteria</taxon>
        <taxon>Pseudomonadati</taxon>
        <taxon>Nitrospinota/Tectimicrobiota group</taxon>
        <taxon>Candidatus Tectimicrobiota</taxon>
    </lineage>
</organism>
<feature type="binding site" evidence="6">
    <location>
        <position position="138"/>
    </location>
    <ligand>
        <name>[4Fe-4S] cluster</name>
        <dbReference type="ChEBI" id="CHEBI:49883"/>
    </ligand>
</feature>
<feature type="binding site" evidence="6">
    <location>
        <position position="169"/>
    </location>
    <ligand>
        <name>[4Fe-4S] cluster</name>
        <dbReference type="ChEBI" id="CHEBI:49883"/>
    </ligand>
</feature>
<dbReference type="GO" id="GO:0009060">
    <property type="term" value="P:aerobic respiration"/>
    <property type="evidence" value="ECO:0007669"/>
    <property type="project" value="TreeGrafter"/>
</dbReference>
<feature type="compositionally biased region" description="Basic residues" evidence="8">
    <location>
        <begin position="431"/>
        <end position="440"/>
    </location>
</feature>
<dbReference type="InterPro" id="IPR006137">
    <property type="entry name" value="NADH_UbQ_OxRdtase-like_20kDa"/>
</dbReference>
<comment type="catalytic activity">
    <reaction evidence="6">
        <text>a quinone + NADH + 5 H(+)(in) = a quinol + NAD(+) + 4 H(+)(out)</text>
        <dbReference type="Rhea" id="RHEA:57888"/>
        <dbReference type="ChEBI" id="CHEBI:15378"/>
        <dbReference type="ChEBI" id="CHEBI:24646"/>
        <dbReference type="ChEBI" id="CHEBI:57540"/>
        <dbReference type="ChEBI" id="CHEBI:57945"/>
        <dbReference type="ChEBI" id="CHEBI:132124"/>
    </reaction>
</comment>
<feature type="region of interest" description="Disordered" evidence="8">
    <location>
        <begin position="281"/>
        <end position="300"/>
    </location>
</feature>
<evidence type="ECO:0000256" key="2">
    <source>
        <dbReference type="ARBA" id="ARBA00022448"/>
    </source>
</evidence>
<evidence type="ECO:0000256" key="6">
    <source>
        <dbReference type="HAMAP-Rule" id="MF_01356"/>
    </source>
</evidence>
<keyword evidence="6 7" id="KW-0411">Iron-sulfur</keyword>
<keyword evidence="5 6" id="KW-0520">NAD</keyword>
<evidence type="ECO:0000259" key="9">
    <source>
        <dbReference type="Pfam" id="PF01058"/>
    </source>
</evidence>
<dbReference type="NCBIfam" id="NF005012">
    <property type="entry name" value="PRK06411.1"/>
    <property type="match status" value="1"/>
</dbReference>
<comment type="similarity">
    <text evidence="1 6 7">Belongs to the complex I 20 kDa subunit family.</text>
</comment>
<dbReference type="Pfam" id="PF01058">
    <property type="entry name" value="Oxidored_q6"/>
    <property type="match status" value="1"/>
</dbReference>
<keyword evidence="6 7" id="KW-0479">Metal-binding</keyword>
<dbReference type="GO" id="GO:0048038">
    <property type="term" value="F:quinone binding"/>
    <property type="evidence" value="ECO:0007669"/>
    <property type="project" value="UniProtKB-KW"/>
</dbReference>
<dbReference type="GO" id="GO:0051539">
    <property type="term" value="F:4 iron, 4 sulfur cluster binding"/>
    <property type="evidence" value="ECO:0007669"/>
    <property type="project" value="UniProtKB-KW"/>
</dbReference>
<evidence type="ECO:0000313" key="10">
    <source>
        <dbReference type="EMBL" id="MBM3224139.1"/>
    </source>
</evidence>
<dbReference type="GO" id="GO:0005506">
    <property type="term" value="F:iron ion binding"/>
    <property type="evidence" value="ECO:0007669"/>
    <property type="project" value="UniProtKB-UniRule"/>
</dbReference>
<evidence type="ECO:0000256" key="4">
    <source>
        <dbReference type="ARBA" id="ARBA00022967"/>
    </source>
</evidence>
<dbReference type="Proteomes" id="UP000712673">
    <property type="component" value="Unassembled WGS sequence"/>
</dbReference>
<gene>
    <name evidence="6" type="primary">nuoB</name>
    <name evidence="10" type="ORF">FJZ47_10085</name>
</gene>